<gene>
    <name evidence="1" type="ORF">PHMEG_00038314</name>
</gene>
<dbReference type="AlphaFoldDB" id="A0A225UI10"/>
<accession>A0A225UI10</accession>
<organism evidence="1 2">
    <name type="scientific">Phytophthora megakarya</name>
    <dbReference type="NCBI Taxonomy" id="4795"/>
    <lineage>
        <taxon>Eukaryota</taxon>
        <taxon>Sar</taxon>
        <taxon>Stramenopiles</taxon>
        <taxon>Oomycota</taxon>
        <taxon>Peronosporomycetes</taxon>
        <taxon>Peronosporales</taxon>
        <taxon>Peronosporaceae</taxon>
        <taxon>Phytophthora</taxon>
    </lineage>
</organism>
<name>A0A225UI10_9STRA</name>
<sequence>MGCRLRPPSELLRILSVQEHAVTSKQRKRRATTGMSRKWQQDIQLMELRRLKRRNRADQYIFEFELRSVRRIR</sequence>
<comment type="caution">
    <text evidence="1">The sequence shown here is derived from an EMBL/GenBank/DDBJ whole genome shotgun (WGS) entry which is preliminary data.</text>
</comment>
<evidence type="ECO:0000313" key="1">
    <source>
        <dbReference type="EMBL" id="OWY92613.1"/>
    </source>
</evidence>
<proteinExistence type="predicted"/>
<protein>
    <submittedName>
        <fullName evidence="1">Uncharacterized protein</fullName>
    </submittedName>
</protein>
<keyword evidence="2" id="KW-1185">Reference proteome</keyword>
<reference evidence="2" key="1">
    <citation type="submission" date="2017-03" db="EMBL/GenBank/DDBJ databases">
        <title>Phytopthora megakarya and P. palmivora, two closely related causual agents of cacao black pod achieved similar genome size and gene model numbers by different mechanisms.</title>
        <authorList>
            <person name="Ali S."/>
            <person name="Shao J."/>
            <person name="Larry D.J."/>
            <person name="Kronmiller B."/>
            <person name="Shen D."/>
            <person name="Strem M.D."/>
            <person name="Melnick R.L."/>
            <person name="Guiltinan M.J."/>
            <person name="Tyler B.M."/>
            <person name="Meinhardt L.W."/>
            <person name="Bailey B.A."/>
        </authorList>
    </citation>
    <scope>NUCLEOTIDE SEQUENCE [LARGE SCALE GENOMIC DNA]</scope>
    <source>
        <strain evidence="2">zdho120</strain>
    </source>
</reference>
<dbReference type="EMBL" id="NBNE01017698">
    <property type="protein sequence ID" value="OWY92613.1"/>
    <property type="molecule type" value="Genomic_DNA"/>
</dbReference>
<dbReference type="Proteomes" id="UP000198211">
    <property type="component" value="Unassembled WGS sequence"/>
</dbReference>
<evidence type="ECO:0000313" key="2">
    <source>
        <dbReference type="Proteomes" id="UP000198211"/>
    </source>
</evidence>